<dbReference type="RefSeq" id="WP_118091945.1">
    <property type="nucleotide sequence ID" value="NZ_QSIQ01000002.1"/>
</dbReference>
<dbReference type="Proteomes" id="UP000266391">
    <property type="component" value="Unassembled WGS sequence"/>
</dbReference>
<feature type="transmembrane region" description="Helical" evidence="1">
    <location>
        <begin position="72"/>
        <end position="94"/>
    </location>
</feature>
<evidence type="ECO:0000313" key="2">
    <source>
        <dbReference type="EMBL" id="RHD05783.1"/>
    </source>
</evidence>
<keyword evidence="1" id="KW-1133">Transmembrane helix</keyword>
<organism evidence="2 3">
    <name type="scientific">Roseburia inulinivorans</name>
    <dbReference type="NCBI Taxonomy" id="360807"/>
    <lineage>
        <taxon>Bacteria</taxon>
        <taxon>Bacillati</taxon>
        <taxon>Bacillota</taxon>
        <taxon>Clostridia</taxon>
        <taxon>Lachnospirales</taxon>
        <taxon>Lachnospiraceae</taxon>
        <taxon>Roseburia</taxon>
    </lineage>
</organism>
<dbReference type="EMBL" id="QSIQ01000002">
    <property type="protein sequence ID" value="RHD05783.1"/>
    <property type="molecule type" value="Genomic_DNA"/>
</dbReference>
<name>A0A396AGV8_9FIRM</name>
<comment type="caution">
    <text evidence="2">The sequence shown here is derived from an EMBL/GenBank/DDBJ whole genome shotgun (WGS) entry which is preliminary data.</text>
</comment>
<keyword evidence="1" id="KW-0812">Transmembrane</keyword>
<evidence type="ECO:0000256" key="1">
    <source>
        <dbReference type="SAM" id="Phobius"/>
    </source>
</evidence>
<feature type="transmembrane region" description="Helical" evidence="1">
    <location>
        <begin position="39"/>
        <end position="60"/>
    </location>
</feature>
<dbReference type="AlphaFoldDB" id="A0A396AGV8"/>
<feature type="transmembrane region" description="Helical" evidence="1">
    <location>
        <begin position="12"/>
        <end position="33"/>
    </location>
</feature>
<accession>A0A396AGV8</accession>
<gene>
    <name evidence="2" type="ORF">DW813_02295</name>
</gene>
<keyword evidence="1" id="KW-0472">Membrane</keyword>
<protein>
    <submittedName>
        <fullName evidence="2">Uncharacterized protein</fullName>
    </submittedName>
</protein>
<evidence type="ECO:0000313" key="3">
    <source>
        <dbReference type="Proteomes" id="UP000266391"/>
    </source>
</evidence>
<sequence length="98" mass="10434">MENKKTQKLSIAALIISILPLATFIPALFNISLPDGVRSAWAGVNILSVIVGLILSILCVKNRNSRSIINIVSTIISGFWVLIIGGIAALALFLNFAS</sequence>
<proteinExistence type="predicted"/>
<reference evidence="2 3" key="1">
    <citation type="submission" date="2018-08" db="EMBL/GenBank/DDBJ databases">
        <title>A genome reference for cultivated species of the human gut microbiota.</title>
        <authorList>
            <person name="Zou Y."/>
            <person name="Xue W."/>
            <person name="Luo G."/>
        </authorList>
    </citation>
    <scope>NUCLEOTIDE SEQUENCE [LARGE SCALE GENOMIC DNA]</scope>
    <source>
        <strain evidence="2 3">AM32-8LB</strain>
    </source>
</reference>